<reference evidence="3 4" key="1">
    <citation type="submission" date="2024-09" db="EMBL/GenBank/DDBJ databases">
        <title>Floridaenema gen nov. (Aerosakkonemataceae, Aerosakkonematales ord. nov., Cyanobacteria) from benthic tropical and subtropical fresh waters, with the description of four new species.</title>
        <authorList>
            <person name="Moretto J.A."/>
            <person name="Berthold D.E."/>
            <person name="Lefler F.W."/>
            <person name="Huang I.-S."/>
            <person name="Laughinghouse H. IV."/>
        </authorList>
    </citation>
    <scope>NUCLEOTIDE SEQUENCE [LARGE SCALE GENOMIC DNA]</scope>
    <source>
        <strain evidence="3 4">BLCC-F167</strain>
    </source>
</reference>
<keyword evidence="1" id="KW-1133">Transmembrane helix</keyword>
<keyword evidence="1" id="KW-0812">Transmembrane</keyword>
<dbReference type="EMBL" id="JBHFNT010000215">
    <property type="protein sequence ID" value="MFB2837478.1"/>
    <property type="molecule type" value="Genomic_DNA"/>
</dbReference>
<dbReference type="Proteomes" id="UP001576780">
    <property type="component" value="Unassembled WGS sequence"/>
</dbReference>
<gene>
    <name evidence="3" type="ORF">ACE1CA_23365</name>
</gene>
<evidence type="ECO:0000313" key="3">
    <source>
        <dbReference type="EMBL" id="MFB2837478.1"/>
    </source>
</evidence>
<comment type="caution">
    <text evidence="3">The sequence shown here is derived from an EMBL/GenBank/DDBJ whole genome shotgun (WGS) entry which is preliminary data.</text>
</comment>
<proteinExistence type="predicted"/>
<dbReference type="RefSeq" id="WP_413279826.1">
    <property type="nucleotide sequence ID" value="NZ_JBHFNT010000215.1"/>
</dbReference>
<feature type="transmembrane region" description="Helical" evidence="1">
    <location>
        <begin position="31"/>
        <end position="56"/>
    </location>
</feature>
<keyword evidence="4" id="KW-1185">Reference proteome</keyword>
<evidence type="ECO:0000256" key="1">
    <source>
        <dbReference type="SAM" id="Phobius"/>
    </source>
</evidence>
<dbReference type="Pfam" id="PF04024">
    <property type="entry name" value="PspC"/>
    <property type="match status" value="1"/>
</dbReference>
<feature type="domain" description="Phage shock protein PspC N-terminal" evidence="2">
    <location>
        <begin position="22"/>
        <end position="62"/>
    </location>
</feature>
<dbReference type="InterPro" id="IPR007168">
    <property type="entry name" value="Phageshock_PspC_N"/>
</dbReference>
<keyword evidence="1" id="KW-0472">Membrane</keyword>
<sequence>MGKIFFLSLIGALLFFEPALTAIAQKTNFPLLAVRITTVILAIIAPGFGVPLYLWLCLAFPLEPIV</sequence>
<protein>
    <submittedName>
        <fullName evidence="3">PspC domain-containing protein</fullName>
    </submittedName>
</protein>
<name>A0ABV4WQV6_9CYAN</name>
<evidence type="ECO:0000259" key="2">
    <source>
        <dbReference type="Pfam" id="PF04024"/>
    </source>
</evidence>
<organism evidence="3 4">
    <name type="scientific">Floridaenema evergladense BLCC-F167</name>
    <dbReference type="NCBI Taxonomy" id="3153639"/>
    <lineage>
        <taxon>Bacteria</taxon>
        <taxon>Bacillati</taxon>
        <taxon>Cyanobacteriota</taxon>
        <taxon>Cyanophyceae</taxon>
        <taxon>Oscillatoriophycideae</taxon>
        <taxon>Aerosakkonematales</taxon>
        <taxon>Aerosakkonemataceae</taxon>
        <taxon>Floridanema</taxon>
        <taxon>Floridanema evergladense</taxon>
    </lineage>
</organism>
<accession>A0ABV4WQV6</accession>
<evidence type="ECO:0000313" key="4">
    <source>
        <dbReference type="Proteomes" id="UP001576780"/>
    </source>
</evidence>